<keyword evidence="3 6" id="KW-0812">Transmembrane</keyword>
<evidence type="ECO:0000313" key="9">
    <source>
        <dbReference type="Proteomes" id="UP001200470"/>
    </source>
</evidence>
<evidence type="ECO:0000256" key="5">
    <source>
        <dbReference type="ARBA" id="ARBA00023136"/>
    </source>
</evidence>
<dbReference type="Gene3D" id="3.40.1710.10">
    <property type="entry name" value="abc type-2 transporter like domain"/>
    <property type="match status" value="1"/>
</dbReference>
<name>A0ABS9CD82_9BACT</name>
<evidence type="ECO:0000313" key="8">
    <source>
        <dbReference type="EMBL" id="MCF2562933.1"/>
    </source>
</evidence>
<dbReference type="PANTHER" id="PTHR30294">
    <property type="entry name" value="MEMBRANE COMPONENT OF ABC TRANSPORTER YHHJ-RELATED"/>
    <property type="match status" value="1"/>
</dbReference>
<proteinExistence type="predicted"/>
<dbReference type="PANTHER" id="PTHR30294:SF47">
    <property type="entry name" value="INNER MEMBRANE TRANSPORT PERMEASE YHHJ"/>
    <property type="match status" value="1"/>
</dbReference>
<keyword evidence="5 6" id="KW-0472">Membrane</keyword>
<evidence type="ECO:0000256" key="2">
    <source>
        <dbReference type="ARBA" id="ARBA00022475"/>
    </source>
</evidence>
<evidence type="ECO:0000256" key="1">
    <source>
        <dbReference type="ARBA" id="ARBA00004651"/>
    </source>
</evidence>
<dbReference type="Proteomes" id="UP001200470">
    <property type="component" value="Unassembled WGS sequence"/>
</dbReference>
<evidence type="ECO:0000256" key="6">
    <source>
        <dbReference type="SAM" id="Phobius"/>
    </source>
</evidence>
<feature type="transmembrane region" description="Helical" evidence="6">
    <location>
        <begin position="161"/>
        <end position="184"/>
    </location>
</feature>
<feature type="transmembrane region" description="Helical" evidence="6">
    <location>
        <begin position="243"/>
        <end position="267"/>
    </location>
</feature>
<sequence length="362" mass="40520">MVVFPLLVMFFFTAMLYEGKPLKMPVGVVDLDNSSTTRSIIRRLDAFQTSHVVARYPSVAEARKAIQENQIYAFLYIPEGTTDDLMASRQPKMSFYYTQTSLVAGSLLFSDLKTISTLASAAVGQATLLAKGFTDEQAQTFLQPIKVDLHPLNNPTTDYNVYLSTMLVPGLMMLFMFLITPYSIGTELKFGRSKQWMEMADNKAWVALIGKFTPHALVFLILTMTYAYYVYGILGFPHPGGPLRIIMLTLLQVFSSLGFGIFMFGLVPSLRMSMSTCSLWAVLSFSMVGSAFPAMAMDGALQSLAWLFPLRHYFMIYQTCIFNDYPLADAWSHIAVLVAFALLPILVAPKIRNAMLNYVYIP</sequence>
<comment type="subcellular location">
    <subcellularLocation>
        <location evidence="1">Cell membrane</location>
        <topology evidence="1">Multi-pass membrane protein</topology>
    </subcellularLocation>
</comment>
<feature type="transmembrane region" description="Helical" evidence="6">
    <location>
        <begin position="205"/>
        <end position="231"/>
    </location>
</feature>
<gene>
    <name evidence="8" type="ORF">I6E12_02215</name>
</gene>
<dbReference type="InterPro" id="IPR013525">
    <property type="entry name" value="ABC2_TM"/>
</dbReference>
<comment type="caution">
    <text evidence="8">The sequence shown here is derived from an EMBL/GenBank/DDBJ whole genome shotgun (WGS) entry which is preliminary data.</text>
</comment>
<keyword evidence="2" id="KW-1003">Cell membrane</keyword>
<feature type="transmembrane region" description="Helical" evidence="6">
    <location>
        <begin position="279"/>
        <end position="310"/>
    </location>
</feature>
<dbReference type="InterPro" id="IPR051449">
    <property type="entry name" value="ABC-2_transporter_component"/>
</dbReference>
<reference evidence="8 9" key="1">
    <citation type="submission" date="2020-12" db="EMBL/GenBank/DDBJ databases">
        <title>Whole genome sequences of gut porcine anaerobes.</title>
        <authorList>
            <person name="Kubasova T."/>
            <person name="Jahodarova E."/>
            <person name="Rychlik I."/>
        </authorList>
    </citation>
    <scope>NUCLEOTIDE SEQUENCE [LARGE SCALE GENOMIC DNA]</scope>
    <source>
        <strain evidence="8 9">An925</strain>
    </source>
</reference>
<dbReference type="Pfam" id="PF12698">
    <property type="entry name" value="ABC2_membrane_3"/>
    <property type="match status" value="1"/>
</dbReference>
<keyword evidence="4 6" id="KW-1133">Transmembrane helix</keyword>
<protein>
    <submittedName>
        <fullName evidence="8">ABC transporter permease</fullName>
    </submittedName>
</protein>
<dbReference type="EMBL" id="JADYTN010000003">
    <property type="protein sequence ID" value="MCF2562933.1"/>
    <property type="molecule type" value="Genomic_DNA"/>
</dbReference>
<organism evidence="8 9">
    <name type="scientific">Xylanibacter brevis</name>
    <dbReference type="NCBI Taxonomy" id="83231"/>
    <lineage>
        <taxon>Bacteria</taxon>
        <taxon>Pseudomonadati</taxon>
        <taxon>Bacteroidota</taxon>
        <taxon>Bacteroidia</taxon>
        <taxon>Bacteroidales</taxon>
        <taxon>Prevotellaceae</taxon>
        <taxon>Xylanibacter</taxon>
    </lineage>
</organism>
<keyword evidence="9" id="KW-1185">Reference proteome</keyword>
<feature type="domain" description="ABC-2 type transporter transmembrane" evidence="7">
    <location>
        <begin position="1"/>
        <end position="347"/>
    </location>
</feature>
<accession>A0ABS9CD82</accession>
<feature type="transmembrane region" description="Helical" evidence="6">
    <location>
        <begin position="330"/>
        <end position="348"/>
    </location>
</feature>
<evidence type="ECO:0000256" key="4">
    <source>
        <dbReference type="ARBA" id="ARBA00022989"/>
    </source>
</evidence>
<evidence type="ECO:0000256" key="3">
    <source>
        <dbReference type="ARBA" id="ARBA00022692"/>
    </source>
</evidence>
<evidence type="ECO:0000259" key="7">
    <source>
        <dbReference type="Pfam" id="PF12698"/>
    </source>
</evidence>